<evidence type="ECO:0000313" key="9">
    <source>
        <dbReference type="Proteomes" id="UP000011777"/>
    </source>
</evidence>
<dbReference type="GO" id="GO:0046982">
    <property type="term" value="F:protein heterodimerization activity"/>
    <property type="evidence" value="ECO:0007669"/>
    <property type="project" value="InterPro"/>
</dbReference>
<feature type="compositionally biased region" description="Acidic residues" evidence="6">
    <location>
        <begin position="13"/>
        <end position="27"/>
    </location>
</feature>
<feature type="region of interest" description="Disordered" evidence="6">
    <location>
        <begin position="1"/>
        <end position="27"/>
    </location>
</feature>
<accession>M3IIK7</accession>
<organism evidence="8 9">
    <name type="scientific">Candida maltosa (strain Xu316)</name>
    <name type="common">Yeast</name>
    <dbReference type="NCBI Taxonomy" id="1245528"/>
    <lineage>
        <taxon>Eukaryota</taxon>
        <taxon>Fungi</taxon>
        <taxon>Dikarya</taxon>
        <taxon>Ascomycota</taxon>
        <taxon>Saccharomycotina</taxon>
        <taxon>Pichiomycetes</taxon>
        <taxon>Debaryomycetaceae</taxon>
        <taxon>Candida/Lodderomyces clade</taxon>
        <taxon>Candida</taxon>
    </lineage>
</organism>
<feature type="compositionally biased region" description="Acidic residues" evidence="6">
    <location>
        <begin position="75"/>
        <end position="96"/>
    </location>
</feature>
<keyword evidence="5" id="KW-0539">Nucleus</keyword>
<evidence type="ECO:0000256" key="3">
    <source>
        <dbReference type="ARBA" id="ARBA00023015"/>
    </source>
</evidence>
<dbReference type="SUPFAM" id="SSF47113">
    <property type="entry name" value="Histone-fold"/>
    <property type="match status" value="1"/>
</dbReference>
<dbReference type="HOGENOM" id="CLU_069643_0_0_1"/>
<dbReference type="OrthoDB" id="28335at2759"/>
<protein>
    <recommendedName>
        <fullName evidence="7">TAFII28-like protein domain-containing protein</fullName>
    </recommendedName>
</protein>
<keyword evidence="3" id="KW-0805">Transcription regulation</keyword>
<dbReference type="OMA" id="ANFTDDQ"/>
<dbReference type="CDD" id="cd08048">
    <property type="entry name" value="HFD_TAF11"/>
    <property type="match status" value="1"/>
</dbReference>
<evidence type="ECO:0000256" key="2">
    <source>
        <dbReference type="ARBA" id="ARBA00009788"/>
    </source>
</evidence>
<dbReference type="GO" id="GO:0005669">
    <property type="term" value="C:transcription factor TFIID complex"/>
    <property type="evidence" value="ECO:0007669"/>
    <property type="project" value="InterPro"/>
</dbReference>
<dbReference type="Gene3D" id="1.10.20.10">
    <property type="entry name" value="Histone, subunit A"/>
    <property type="match status" value="1"/>
</dbReference>
<dbReference type="PANTHER" id="PTHR13218:SF8">
    <property type="entry name" value="TRANSCRIPTION INITIATION FACTOR TFIID SUBUNIT 11"/>
    <property type="match status" value="1"/>
</dbReference>
<dbReference type="STRING" id="1245528.M3IIK7"/>
<feature type="domain" description="TAFII28-like protein" evidence="7">
    <location>
        <begin position="125"/>
        <end position="249"/>
    </location>
</feature>
<dbReference type="EMBL" id="AOGT01002091">
    <property type="protein sequence ID" value="EMG46186.1"/>
    <property type="molecule type" value="Genomic_DNA"/>
</dbReference>
<comment type="subcellular location">
    <subcellularLocation>
        <location evidence="1">Nucleus</location>
    </subcellularLocation>
</comment>
<reference evidence="8 9" key="1">
    <citation type="submission" date="2013-02" db="EMBL/GenBank/DDBJ databases">
        <title>Genome sequence of Candida maltosa Xu316, a potential industrial strain for xylitol and ethanol production.</title>
        <authorList>
            <person name="Yu J."/>
            <person name="Wang Q."/>
            <person name="Geng X."/>
            <person name="Bao W."/>
            <person name="He P."/>
            <person name="Cai J."/>
        </authorList>
    </citation>
    <scope>NUCLEOTIDE SEQUENCE [LARGE SCALE GENOMIC DNA]</scope>
    <source>
        <strain evidence="9">Xu316</strain>
    </source>
</reference>
<dbReference type="InterPro" id="IPR006809">
    <property type="entry name" value="TAFII28_dom"/>
</dbReference>
<feature type="non-terminal residue" evidence="8">
    <location>
        <position position="1"/>
    </location>
</feature>
<dbReference type="GO" id="GO:0051123">
    <property type="term" value="P:RNA polymerase II preinitiation complex assembly"/>
    <property type="evidence" value="ECO:0007669"/>
    <property type="project" value="InterPro"/>
</dbReference>
<evidence type="ECO:0000313" key="8">
    <source>
        <dbReference type="EMBL" id="EMG46186.1"/>
    </source>
</evidence>
<evidence type="ECO:0000256" key="1">
    <source>
        <dbReference type="ARBA" id="ARBA00004123"/>
    </source>
</evidence>
<evidence type="ECO:0000256" key="5">
    <source>
        <dbReference type="ARBA" id="ARBA00023242"/>
    </source>
</evidence>
<proteinExistence type="inferred from homology"/>
<dbReference type="InterPro" id="IPR045127">
    <property type="entry name" value="TAF11-like"/>
</dbReference>
<evidence type="ECO:0000256" key="4">
    <source>
        <dbReference type="ARBA" id="ARBA00023163"/>
    </source>
</evidence>
<dbReference type="Proteomes" id="UP000011777">
    <property type="component" value="Unassembled WGS sequence"/>
</dbReference>
<gene>
    <name evidence="8" type="ORF">G210_3585</name>
</gene>
<dbReference type="GO" id="GO:0016251">
    <property type="term" value="F:RNA polymerase II general transcription initiation factor activity"/>
    <property type="evidence" value="ECO:0007669"/>
    <property type="project" value="TreeGrafter"/>
</dbReference>
<dbReference type="InterPro" id="IPR009072">
    <property type="entry name" value="Histone-fold"/>
</dbReference>
<feature type="compositionally biased region" description="Acidic residues" evidence="6">
    <location>
        <begin position="51"/>
        <end position="66"/>
    </location>
</feature>
<evidence type="ECO:0000256" key="6">
    <source>
        <dbReference type="SAM" id="MobiDB-lite"/>
    </source>
</evidence>
<feature type="region of interest" description="Disordered" evidence="6">
    <location>
        <begin position="48"/>
        <end position="96"/>
    </location>
</feature>
<name>M3IIK7_CANMX</name>
<dbReference type="AlphaFoldDB" id="M3IIK7"/>
<sequence>MSNNNNNTHAEDFEVSSDIEEDDGYVSLDEEDEELIWRVFFHELDKLSNGVEDESSDDDDEDDVLDDNNYKSHDDDDDDDESLMDDDDEMSDLSDIDDPELVAKYRALKSEKVNRKLTEEEQKRLLIANFTNDQMERFEAYRRMTVNKPGVKKICNGIVGHTIPQIIAVVMAGISKSFMGEIITKALEVKERDAKGRLIMDIERKKQQKREINKSLSEGKDIEVDERPLKYEEDEVRPLQPEHIREAWRLYKLENSGVPGAIHRMSGDDGPF</sequence>
<dbReference type="PANTHER" id="PTHR13218">
    <property type="entry name" value="TRANSCRIPTION INITIATION FACTOR TFIID SUBUNIT 11-RELATED"/>
    <property type="match status" value="1"/>
</dbReference>
<dbReference type="eggNOG" id="KOG3219">
    <property type="taxonomic scope" value="Eukaryota"/>
</dbReference>
<keyword evidence="4" id="KW-0804">Transcription</keyword>
<comment type="caution">
    <text evidence="8">The sequence shown here is derived from an EMBL/GenBank/DDBJ whole genome shotgun (WGS) entry which is preliminary data.</text>
</comment>
<evidence type="ECO:0000259" key="7">
    <source>
        <dbReference type="Pfam" id="PF04719"/>
    </source>
</evidence>
<comment type="similarity">
    <text evidence="2">Belongs to the TAF11 family.</text>
</comment>
<keyword evidence="9" id="KW-1185">Reference proteome</keyword>
<dbReference type="Pfam" id="PF04719">
    <property type="entry name" value="TAFII28"/>
    <property type="match status" value="1"/>
</dbReference>